<organism evidence="2 3">
    <name type="scientific">Luteimonas soli</name>
    <dbReference type="NCBI Taxonomy" id="1648966"/>
    <lineage>
        <taxon>Bacteria</taxon>
        <taxon>Pseudomonadati</taxon>
        <taxon>Pseudomonadota</taxon>
        <taxon>Gammaproteobacteria</taxon>
        <taxon>Lysobacterales</taxon>
        <taxon>Lysobacteraceae</taxon>
        <taxon>Luteimonas</taxon>
    </lineage>
</organism>
<keyword evidence="1" id="KW-0472">Membrane</keyword>
<sequence length="187" mass="19905">MADPNLHQNAAPAGWHDAFAALPQEDAPAAGWAAVSRRLDARRRRRRWALPLAAAAVLALAVVPAWLPPPTDAPPAAVAQQQGGATSSDVRGLEQLQAESARLEALLRYARDGRVASGTAAVVAARFDAQLAAIDTALMQPGLDPARQAGLWRERVEILRASAGFESTRRWLAANGERYDGALVHVD</sequence>
<keyword evidence="1" id="KW-0812">Transmembrane</keyword>
<accession>A0ABV7XN91</accession>
<gene>
    <name evidence="2" type="ORF">ACFONC_11885</name>
</gene>
<dbReference type="EMBL" id="JBHRYA010000007">
    <property type="protein sequence ID" value="MFC3716852.1"/>
    <property type="molecule type" value="Genomic_DNA"/>
</dbReference>
<evidence type="ECO:0000256" key="1">
    <source>
        <dbReference type="SAM" id="Phobius"/>
    </source>
</evidence>
<dbReference type="Proteomes" id="UP001595705">
    <property type="component" value="Unassembled WGS sequence"/>
</dbReference>
<keyword evidence="1" id="KW-1133">Transmembrane helix</keyword>
<evidence type="ECO:0000313" key="2">
    <source>
        <dbReference type="EMBL" id="MFC3716852.1"/>
    </source>
</evidence>
<feature type="transmembrane region" description="Helical" evidence="1">
    <location>
        <begin position="48"/>
        <end position="67"/>
    </location>
</feature>
<reference evidence="3" key="1">
    <citation type="journal article" date="2019" name="Int. J. Syst. Evol. Microbiol.">
        <title>The Global Catalogue of Microorganisms (GCM) 10K type strain sequencing project: providing services to taxonomists for standard genome sequencing and annotation.</title>
        <authorList>
            <consortium name="The Broad Institute Genomics Platform"/>
            <consortium name="The Broad Institute Genome Sequencing Center for Infectious Disease"/>
            <person name="Wu L."/>
            <person name="Ma J."/>
        </authorList>
    </citation>
    <scope>NUCLEOTIDE SEQUENCE [LARGE SCALE GENOMIC DNA]</scope>
    <source>
        <strain evidence="3">KCTC 42441</strain>
    </source>
</reference>
<dbReference type="RefSeq" id="WP_386744307.1">
    <property type="nucleotide sequence ID" value="NZ_JBHRYA010000007.1"/>
</dbReference>
<keyword evidence="3" id="KW-1185">Reference proteome</keyword>
<comment type="caution">
    <text evidence="2">The sequence shown here is derived from an EMBL/GenBank/DDBJ whole genome shotgun (WGS) entry which is preliminary data.</text>
</comment>
<name>A0ABV7XN91_9GAMM</name>
<proteinExistence type="predicted"/>
<protein>
    <submittedName>
        <fullName evidence="2">Uncharacterized protein</fullName>
    </submittedName>
</protein>
<evidence type="ECO:0000313" key="3">
    <source>
        <dbReference type="Proteomes" id="UP001595705"/>
    </source>
</evidence>